<gene>
    <name evidence="2" type="ORF">Dsin_017528</name>
</gene>
<dbReference type="EMBL" id="JANJYJ010000005">
    <property type="protein sequence ID" value="KAK3212822.1"/>
    <property type="molecule type" value="Genomic_DNA"/>
</dbReference>
<feature type="compositionally biased region" description="Basic and acidic residues" evidence="1">
    <location>
        <begin position="1"/>
        <end position="19"/>
    </location>
</feature>
<evidence type="ECO:0000313" key="2">
    <source>
        <dbReference type="EMBL" id="KAK3212822.1"/>
    </source>
</evidence>
<dbReference type="AlphaFoldDB" id="A0AAE0AGI6"/>
<name>A0AAE0AGI6_9ROSI</name>
<comment type="caution">
    <text evidence="2">The sequence shown here is derived from an EMBL/GenBank/DDBJ whole genome shotgun (WGS) entry which is preliminary data.</text>
</comment>
<feature type="region of interest" description="Disordered" evidence="1">
    <location>
        <begin position="1"/>
        <end position="107"/>
    </location>
</feature>
<evidence type="ECO:0000256" key="1">
    <source>
        <dbReference type="SAM" id="MobiDB-lite"/>
    </source>
</evidence>
<dbReference type="Proteomes" id="UP001281410">
    <property type="component" value="Unassembled WGS sequence"/>
</dbReference>
<proteinExistence type="predicted"/>
<keyword evidence="3" id="KW-1185">Reference proteome</keyword>
<feature type="compositionally biased region" description="Polar residues" evidence="1">
    <location>
        <begin position="30"/>
        <end position="40"/>
    </location>
</feature>
<evidence type="ECO:0000313" key="3">
    <source>
        <dbReference type="Proteomes" id="UP001281410"/>
    </source>
</evidence>
<protein>
    <submittedName>
        <fullName evidence="2">Uncharacterized protein</fullName>
    </submittedName>
</protein>
<reference evidence="2" key="1">
    <citation type="journal article" date="2023" name="Plant J.">
        <title>Genome sequences and population genomics provide insights into the demographic history, inbreeding, and mutation load of two 'living fossil' tree species of Dipteronia.</title>
        <authorList>
            <person name="Feng Y."/>
            <person name="Comes H.P."/>
            <person name="Chen J."/>
            <person name="Zhu S."/>
            <person name="Lu R."/>
            <person name="Zhang X."/>
            <person name="Li P."/>
            <person name="Qiu J."/>
            <person name="Olsen K.M."/>
            <person name="Qiu Y."/>
        </authorList>
    </citation>
    <scope>NUCLEOTIDE SEQUENCE</scope>
    <source>
        <strain evidence="2">NBL</strain>
    </source>
</reference>
<organism evidence="2 3">
    <name type="scientific">Dipteronia sinensis</name>
    <dbReference type="NCBI Taxonomy" id="43782"/>
    <lineage>
        <taxon>Eukaryota</taxon>
        <taxon>Viridiplantae</taxon>
        <taxon>Streptophyta</taxon>
        <taxon>Embryophyta</taxon>
        <taxon>Tracheophyta</taxon>
        <taxon>Spermatophyta</taxon>
        <taxon>Magnoliopsida</taxon>
        <taxon>eudicotyledons</taxon>
        <taxon>Gunneridae</taxon>
        <taxon>Pentapetalae</taxon>
        <taxon>rosids</taxon>
        <taxon>malvids</taxon>
        <taxon>Sapindales</taxon>
        <taxon>Sapindaceae</taxon>
        <taxon>Hippocastanoideae</taxon>
        <taxon>Acereae</taxon>
        <taxon>Dipteronia</taxon>
    </lineage>
</organism>
<sequence>MPDLGHDRDEPDPNPHQDFDFDPQMEENLPKQSVPATQQFGLRPEVPIWDGDNGIPDTFIADEQERVEANDSYLSDGDEIHEPREVFTSPEDDSDLDRQDDVDTNTQGQNQWHCGAYRHMMIYHLVGFFHLHTNIPLAPTLLKVLPQRKFAHAHKCSLDTYESHFQKVSSIVIGEMFAKKLNTNGRTISPIDIIAEMCEQHGVQLLYTKAWRAKENVKIVLYGKPEDSYQLLPAYFHLLKVTNLGTLRQFTRMRTIISCMLSFHLVSALRGFRQLYVQSLPLMPLI</sequence>
<accession>A0AAE0AGI6</accession>